<dbReference type="AlphaFoldDB" id="A0A918F667"/>
<dbReference type="EMBL" id="BMSX01000005">
    <property type="protein sequence ID" value="GGR08484.1"/>
    <property type="molecule type" value="Genomic_DNA"/>
</dbReference>
<evidence type="ECO:0000313" key="2">
    <source>
        <dbReference type="EMBL" id="GGR08484.1"/>
    </source>
</evidence>
<accession>A0A918F667</accession>
<feature type="compositionally biased region" description="Basic and acidic residues" evidence="1">
    <location>
        <begin position="100"/>
        <end position="111"/>
    </location>
</feature>
<name>A0A918F667_9ACTN</name>
<reference evidence="2" key="2">
    <citation type="submission" date="2020-09" db="EMBL/GenBank/DDBJ databases">
        <authorList>
            <person name="Sun Q."/>
            <person name="Ohkuma M."/>
        </authorList>
    </citation>
    <scope>NUCLEOTIDE SEQUENCE</scope>
    <source>
        <strain evidence="2">JCM 4346</strain>
    </source>
</reference>
<feature type="region of interest" description="Disordered" evidence="1">
    <location>
        <begin position="97"/>
        <end position="139"/>
    </location>
</feature>
<protein>
    <submittedName>
        <fullName evidence="2">Uncharacterized protein</fullName>
    </submittedName>
</protein>
<gene>
    <name evidence="2" type="ORF">GCM10010251_25120</name>
</gene>
<proteinExistence type="predicted"/>
<comment type="caution">
    <text evidence="2">The sequence shown here is derived from an EMBL/GenBank/DDBJ whole genome shotgun (WGS) entry which is preliminary data.</text>
</comment>
<evidence type="ECO:0000313" key="3">
    <source>
        <dbReference type="Proteomes" id="UP000658320"/>
    </source>
</evidence>
<dbReference type="Proteomes" id="UP000658320">
    <property type="component" value="Unassembled WGS sequence"/>
</dbReference>
<sequence length="139" mass="14519">MARLSVFNPLHVSFDDAGTPGEGEAGGDGVEVLAEEAGEALHGLRCVLLGLADPLQQQVSALVAEQVGEGPGEIAGPGDVRACEPDLKESLVLAFGERLPGSHDPRGDLARAGDVGPARRGRLEDHHGRCERHEPPRVP</sequence>
<organism evidence="2 3">
    <name type="scientific">Streptomyces aurantiogriseus</name>
    <dbReference type="NCBI Taxonomy" id="66870"/>
    <lineage>
        <taxon>Bacteria</taxon>
        <taxon>Bacillati</taxon>
        <taxon>Actinomycetota</taxon>
        <taxon>Actinomycetes</taxon>
        <taxon>Kitasatosporales</taxon>
        <taxon>Streptomycetaceae</taxon>
        <taxon>Streptomyces</taxon>
    </lineage>
</organism>
<keyword evidence="3" id="KW-1185">Reference proteome</keyword>
<reference evidence="2" key="1">
    <citation type="journal article" date="2014" name="Int. J. Syst. Evol. Microbiol.">
        <title>Complete genome sequence of Corynebacterium casei LMG S-19264T (=DSM 44701T), isolated from a smear-ripened cheese.</title>
        <authorList>
            <consortium name="US DOE Joint Genome Institute (JGI-PGF)"/>
            <person name="Walter F."/>
            <person name="Albersmeier A."/>
            <person name="Kalinowski J."/>
            <person name="Ruckert C."/>
        </authorList>
    </citation>
    <scope>NUCLEOTIDE SEQUENCE</scope>
    <source>
        <strain evidence="2">JCM 4346</strain>
    </source>
</reference>
<evidence type="ECO:0000256" key="1">
    <source>
        <dbReference type="SAM" id="MobiDB-lite"/>
    </source>
</evidence>
<feature type="compositionally biased region" description="Basic and acidic residues" evidence="1">
    <location>
        <begin position="121"/>
        <end position="139"/>
    </location>
</feature>